<organism evidence="1 2">
    <name type="scientific">Actinomadura algeriensis</name>
    <dbReference type="NCBI Taxonomy" id="1679523"/>
    <lineage>
        <taxon>Bacteria</taxon>
        <taxon>Bacillati</taxon>
        <taxon>Actinomycetota</taxon>
        <taxon>Actinomycetes</taxon>
        <taxon>Streptosporangiales</taxon>
        <taxon>Thermomonosporaceae</taxon>
        <taxon>Actinomadura</taxon>
    </lineage>
</organism>
<dbReference type="Proteomes" id="UP000627838">
    <property type="component" value="Unassembled WGS sequence"/>
</dbReference>
<dbReference type="EMBL" id="JADBDZ010000001">
    <property type="protein sequence ID" value="MBE1531357.1"/>
    <property type="molecule type" value="Genomic_DNA"/>
</dbReference>
<dbReference type="NCBIfam" id="NF038085">
    <property type="entry name" value="MSMEG_6728_fam"/>
    <property type="match status" value="1"/>
</dbReference>
<name>A0ABR9JLC8_9ACTN</name>
<comment type="caution">
    <text evidence="1">The sequence shown here is derived from an EMBL/GenBank/DDBJ whole genome shotgun (WGS) entry which is preliminary data.</text>
</comment>
<evidence type="ECO:0000313" key="1">
    <source>
        <dbReference type="EMBL" id="MBE1531357.1"/>
    </source>
</evidence>
<sequence>MTVKGQTIIVAHAVDRETHADPVNIRPHNDDIDVDGGFPAGISEARQARNRRVQTFLPYADFTATAGVLDPRRLGKQRVEALQVLRGLTVPGYGWRHHPAVRMWTGYEEALVRYGLEICHQWCSLGHKDTCATSLVTDLLTATGIQQPRSQQSLATAGALPPWLGDPELHLSHKSALIRKDPEFYRPIFPDVPADLPYVWPSPNLTDREPPPT</sequence>
<keyword evidence="2" id="KW-1185">Reference proteome</keyword>
<accession>A0ABR9JLC8</accession>
<proteinExistence type="predicted"/>
<evidence type="ECO:0008006" key="3">
    <source>
        <dbReference type="Google" id="ProtNLM"/>
    </source>
</evidence>
<dbReference type="Pfam" id="PF03013">
    <property type="entry name" value="Pyr_excise"/>
    <property type="match status" value="1"/>
</dbReference>
<evidence type="ECO:0000313" key="2">
    <source>
        <dbReference type="Proteomes" id="UP000627838"/>
    </source>
</evidence>
<dbReference type="InterPro" id="IPR004260">
    <property type="entry name" value="Pyr-dimer_DNA_glycosylase"/>
</dbReference>
<gene>
    <name evidence="1" type="ORF">H4W34_001190</name>
</gene>
<reference evidence="1 2" key="1">
    <citation type="submission" date="2020-10" db="EMBL/GenBank/DDBJ databases">
        <title>Sequencing the genomes of 1000 actinobacteria strains.</title>
        <authorList>
            <person name="Klenk H.-P."/>
        </authorList>
    </citation>
    <scope>NUCLEOTIDE SEQUENCE [LARGE SCALE GENOMIC DNA]</scope>
    <source>
        <strain evidence="1 2">DSM 46744</strain>
    </source>
</reference>
<protein>
    <recommendedName>
        <fullName evidence="3">Cytoplasmic protein</fullName>
    </recommendedName>
</protein>